<feature type="compositionally biased region" description="Pro residues" evidence="1">
    <location>
        <begin position="780"/>
        <end position="791"/>
    </location>
</feature>
<feature type="compositionally biased region" description="Low complexity" evidence="1">
    <location>
        <begin position="76"/>
        <end position="97"/>
    </location>
</feature>
<reference evidence="2 3" key="1">
    <citation type="journal article" date="2019" name="Mol. Biol. Evol.">
        <title>Blast fungal genomes show frequent chromosomal changes, gene gains and losses, and effector gene turnover.</title>
        <authorList>
            <person name="Gomez Luciano L.B."/>
            <person name="Jason Tsai I."/>
            <person name="Chuma I."/>
            <person name="Tosa Y."/>
            <person name="Chen Y.H."/>
            <person name="Li J.Y."/>
            <person name="Li M.Y."/>
            <person name="Jade Lu M.Y."/>
            <person name="Nakayashiki H."/>
            <person name="Li W.H."/>
        </authorList>
    </citation>
    <scope>NUCLEOTIDE SEQUENCE [LARGE SCALE GENOMIC DNA]</scope>
    <source>
        <strain evidence="2">MZ5-1-6</strain>
    </source>
</reference>
<feature type="compositionally biased region" description="Pro residues" evidence="1">
    <location>
        <begin position="154"/>
        <end position="180"/>
    </location>
</feature>
<proteinExistence type="predicted"/>
<feature type="compositionally biased region" description="Polar residues" evidence="1">
    <location>
        <begin position="793"/>
        <end position="803"/>
    </location>
</feature>
<feature type="compositionally biased region" description="Low complexity" evidence="1">
    <location>
        <begin position="188"/>
        <end position="208"/>
    </location>
</feature>
<sequence length="877" mass="93655">MKLFKGASASPASPGRSRPGTSSIRGRISNPIPIPSAADDDEFPIRRPGTGFVDKSPEEEFPIRQLGTSGATPNTPQEWQQQQPQQQQPPSAQPNQQDFKPEDYDTTPEERHQQPLQSTIDDSRPENALSEAPVEAPPTEHPLPTHGPVTPTAPMAPAPLPVAAPAVAPEPAPPSTPKPTPARTSHPSARGSGNSPANSNSNSNNSNRTQFRRTNVPSTVRYSAISNNSANTGALSSDSRPQRKKSTLRNALSKLFGRKKKKGTGTSSTAGDTDRTSSVMPSQHRSDTSGLVRVKETESKRSASLPITEYDRALRSHSIGPNDFSTIENVRNSIHGDMNTPRRRALTATDSRLFGTPAKRNELGEWGGLSPRPVSAHGRGRVSGGEDDPEMIGRAITSDMDTGTGYNTKRRSRSLSGIDALGGHLAHVGPDGTVNVAGGRRRSDEIRYWRESYGASYLSPLSSTHPETEGDQNEYRDGDNDDTGVISVDPTQSLAARPATSAAPDSPPQPFNFGSLATMNEMAGMKITQAASLEARVNNVEGRTDRLERVVDQLCNTVSGQKGGHAVPAAGSNQFPRSMQPQTDFWQAPSSSLREPRADQSSSRYTSSRPSVETDGLTTHSHMSFGEGQTLVGGLHPPSNAAAQPGLPPIAASPSSPGSLGFPRGSMSTVRGAMSLPALSVAAASDAATADLAAQLEAERAERLALELQLKKLSERVNVLSSTMFAMLRDPQKNRSQERLTPSSGAGENRLSRTSSSSHLVTPTKVALPQSGIGIRNSPAPVPIFLEPPPSLNKFQSSGNTLSGFEDTGDEESDRGAESVSESFMTPREEYSPHTYGAFGEELRDETEDEMDPKRKKAARTLSLSQLTLNKGQRAVV</sequence>
<organism evidence="2 3">
    <name type="scientific">Pyricularia oryzae</name>
    <name type="common">Rice blast fungus</name>
    <name type="synonym">Magnaporthe oryzae</name>
    <dbReference type="NCBI Taxonomy" id="318829"/>
    <lineage>
        <taxon>Eukaryota</taxon>
        <taxon>Fungi</taxon>
        <taxon>Dikarya</taxon>
        <taxon>Ascomycota</taxon>
        <taxon>Pezizomycotina</taxon>
        <taxon>Sordariomycetes</taxon>
        <taxon>Sordariomycetidae</taxon>
        <taxon>Magnaporthales</taxon>
        <taxon>Pyriculariaceae</taxon>
        <taxon>Pyricularia</taxon>
    </lineage>
</organism>
<dbReference type="VEuPathDB" id="FungiDB:M_BR32_EuGene_00022351"/>
<name>A0A4V1C7B5_PYROR</name>
<evidence type="ECO:0000313" key="2">
    <source>
        <dbReference type="EMBL" id="QBZ62808.1"/>
    </source>
</evidence>
<feature type="compositionally biased region" description="Polar residues" evidence="1">
    <location>
        <begin position="571"/>
        <end position="593"/>
    </location>
</feature>
<feature type="compositionally biased region" description="Polar residues" evidence="1">
    <location>
        <begin position="739"/>
        <end position="761"/>
    </location>
</feature>
<feature type="region of interest" description="Disordered" evidence="1">
    <location>
        <begin position="728"/>
        <end position="765"/>
    </location>
</feature>
<feature type="compositionally biased region" description="Low complexity" evidence="1">
    <location>
        <begin position="601"/>
        <end position="611"/>
    </location>
</feature>
<evidence type="ECO:0000313" key="3">
    <source>
        <dbReference type="Proteomes" id="UP000294847"/>
    </source>
</evidence>
<feature type="region of interest" description="Disordered" evidence="1">
    <location>
        <begin position="457"/>
        <end position="515"/>
    </location>
</feature>
<evidence type="ECO:0000256" key="1">
    <source>
        <dbReference type="SAM" id="MobiDB-lite"/>
    </source>
</evidence>
<dbReference type="EMBL" id="CP034208">
    <property type="protein sequence ID" value="QBZ62808.1"/>
    <property type="molecule type" value="Genomic_DNA"/>
</dbReference>
<feature type="region of interest" description="Disordered" evidence="1">
    <location>
        <begin position="358"/>
        <end position="407"/>
    </location>
</feature>
<feature type="compositionally biased region" description="Basic and acidic residues" evidence="1">
    <location>
        <begin position="99"/>
        <end position="113"/>
    </location>
</feature>
<feature type="compositionally biased region" description="Low complexity" evidence="1">
    <location>
        <begin position="649"/>
        <end position="663"/>
    </location>
</feature>
<feature type="compositionally biased region" description="Polar residues" evidence="1">
    <location>
        <begin position="66"/>
        <end position="75"/>
    </location>
</feature>
<feature type="compositionally biased region" description="Low complexity" evidence="1">
    <location>
        <begin position="1"/>
        <end position="29"/>
    </location>
</feature>
<protein>
    <submittedName>
        <fullName evidence="2">Uncharacterized protein</fullName>
    </submittedName>
</protein>
<feature type="region of interest" description="Disordered" evidence="1">
    <location>
        <begin position="558"/>
        <end position="663"/>
    </location>
</feature>
<feature type="region of interest" description="Disordered" evidence="1">
    <location>
        <begin position="1"/>
        <end position="304"/>
    </location>
</feature>
<feature type="region of interest" description="Disordered" evidence="1">
    <location>
        <begin position="779"/>
        <end position="859"/>
    </location>
</feature>
<dbReference type="Proteomes" id="UP000294847">
    <property type="component" value="Chromosome 5"/>
</dbReference>
<feature type="compositionally biased region" description="Polar residues" evidence="1">
    <location>
        <begin position="212"/>
        <end position="239"/>
    </location>
</feature>
<dbReference type="AlphaFoldDB" id="A0A4V1C7B5"/>
<accession>A0A4V1C7B5</accession>
<gene>
    <name evidence="2" type="ORF">PoMZ_11695</name>
</gene>